<evidence type="ECO:0000256" key="6">
    <source>
        <dbReference type="RuleBase" id="RU000660"/>
    </source>
</evidence>
<dbReference type="InterPro" id="IPR036373">
    <property type="entry name" value="Ribosomal_bL17_sf"/>
</dbReference>
<gene>
    <name evidence="10" type="ORF">LVIROSA_LOCUS29477</name>
</gene>
<evidence type="ECO:0000256" key="1">
    <source>
        <dbReference type="ARBA" id="ARBA00006138"/>
    </source>
</evidence>
<dbReference type="GO" id="GO:0046961">
    <property type="term" value="F:proton-transporting ATPase activity, rotational mechanism"/>
    <property type="evidence" value="ECO:0007669"/>
    <property type="project" value="InterPro"/>
</dbReference>
<proteinExistence type="inferred from homology"/>
<evidence type="ECO:0000256" key="7">
    <source>
        <dbReference type="RuleBase" id="RU364010"/>
    </source>
</evidence>
<dbReference type="NCBIfam" id="TIGR00059">
    <property type="entry name" value="L17"/>
    <property type="match status" value="1"/>
</dbReference>
<evidence type="ECO:0000256" key="9">
    <source>
        <dbReference type="SAM" id="MobiDB-lite"/>
    </source>
</evidence>
<dbReference type="PANTHER" id="PTHR10137">
    <property type="entry name" value="V-TYPE PROTON ATPASE SUBUNIT C"/>
    <property type="match status" value="1"/>
</dbReference>
<dbReference type="GO" id="GO:0003735">
    <property type="term" value="F:structural constituent of ribosome"/>
    <property type="evidence" value="ECO:0007669"/>
    <property type="project" value="InterPro"/>
</dbReference>
<comment type="similarity">
    <text evidence="6">Belongs to the bacterial ribosomal protein bL17 family.</text>
</comment>
<organism evidence="10 11">
    <name type="scientific">Lactuca virosa</name>
    <dbReference type="NCBI Taxonomy" id="75947"/>
    <lineage>
        <taxon>Eukaryota</taxon>
        <taxon>Viridiplantae</taxon>
        <taxon>Streptophyta</taxon>
        <taxon>Embryophyta</taxon>
        <taxon>Tracheophyta</taxon>
        <taxon>Spermatophyta</taxon>
        <taxon>Magnoliopsida</taxon>
        <taxon>eudicotyledons</taxon>
        <taxon>Gunneridae</taxon>
        <taxon>Pentapetalae</taxon>
        <taxon>asterids</taxon>
        <taxon>campanulids</taxon>
        <taxon>Asterales</taxon>
        <taxon>Asteraceae</taxon>
        <taxon>Cichorioideae</taxon>
        <taxon>Cichorieae</taxon>
        <taxon>Lactucinae</taxon>
        <taxon>Lactuca</taxon>
    </lineage>
</organism>
<dbReference type="GO" id="GO:0006412">
    <property type="term" value="P:translation"/>
    <property type="evidence" value="ECO:0007669"/>
    <property type="project" value="InterPro"/>
</dbReference>
<keyword evidence="8" id="KW-0175">Coiled coil</keyword>
<protein>
    <recommendedName>
        <fullName evidence="7">V-type proton ATPase subunit C</fullName>
    </recommendedName>
</protein>
<dbReference type="Pfam" id="PF03223">
    <property type="entry name" value="V-ATPase_C"/>
    <property type="match status" value="1"/>
</dbReference>
<comment type="caution">
    <text evidence="10">The sequence shown here is derived from an EMBL/GenBank/DDBJ whole genome shotgun (WGS) entry which is preliminary data.</text>
</comment>
<dbReference type="EMBL" id="CAKMRJ010005506">
    <property type="protein sequence ID" value="CAH1443570.1"/>
    <property type="molecule type" value="Genomic_DNA"/>
</dbReference>
<name>A0AAU9P0H0_9ASTR</name>
<dbReference type="Pfam" id="PF01196">
    <property type="entry name" value="Ribosomal_L17"/>
    <property type="match status" value="1"/>
</dbReference>
<keyword evidence="6" id="KW-0687">Ribonucleoprotein</keyword>
<dbReference type="InterPro" id="IPR004907">
    <property type="entry name" value="ATPase_V1-cplx_csu"/>
</dbReference>
<dbReference type="CDD" id="cd14785">
    <property type="entry name" value="V-ATPase_C"/>
    <property type="match status" value="1"/>
</dbReference>
<dbReference type="FunFam" id="3.90.1030.10:FF:000004">
    <property type="entry name" value="50S ribosomal protein L17"/>
    <property type="match status" value="1"/>
</dbReference>
<dbReference type="AlphaFoldDB" id="A0AAU9P0H0"/>
<dbReference type="GO" id="GO:0000221">
    <property type="term" value="C:vacuolar proton-transporting V-type ATPase, V1 domain"/>
    <property type="evidence" value="ECO:0007669"/>
    <property type="project" value="TreeGrafter"/>
</dbReference>
<comment type="function">
    <text evidence="7">Subunit of the V1 complex of vacuolar(H+)-ATPase (V-ATPase), a multisubunit enzyme composed of a peripheral complex (V1) that hydrolyzes ATP and a membrane integral complex (V0) that translocates protons. V-ATPase is responsible for acidifying and maintaining the pH of intracellular compartments and in some cell types, is targeted to the plasma membrane, where it is responsible for acidifying the extracellular environment. Subunit C is necessary for the assembly of the catalytic sector of the enzyme and is likely to have a specific function in its catalytic activity.</text>
</comment>
<comment type="subunit">
    <text evidence="7">V-ATPase is a heteromultimeric enzyme composed of a peripheral catalytic V1 complex (components A to H) attached to an integral membrane V0 proton pore complex.</text>
</comment>
<keyword evidence="11" id="KW-1185">Reference proteome</keyword>
<accession>A0AAU9P0H0</accession>
<dbReference type="SUPFAM" id="SSF118203">
    <property type="entry name" value="Vacuolar ATP synthase subunit C"/>
    <property type="match status" value="1"/>
</dbReference>
<comment type="similarity">
    <text evidence="1 7">Belongs to the V-ATPase C subunit family.</text>
</comment>
<evidence type="ECO:0000256" key="3">
    <source>
        <dbReference type="ARBA" id="ARBA00022781"/>
    </source>
</evidence>
<reference evidence="10 11" key="1">
    <citation type="submission" date="2022-01" db="EMBL/GenBank/DDBJ databases">
        <authorList>
            <person name="Xiong W."/>
            <person name="Schranz E."/>
        </authorList>
    </citation>
    <scope>NUCLEOTIDE SEQUENCE [LARGE SCALE GENOMIC DNA]</scope>
</reference>
<dbReference type="FunFam" id="3.30.70.100:FF:000002">
    <property type="entry name" value="V-type proton ATPase subunit C"/>
    <property type="match status" value="1"/>
</dbReference>
<evidence type="ECO:0000313" key="10">
    <source>
        <dbReference type="EMBL" id="CAH1443570.1"/>
    </source>
</evidence>
<comment type="function">
    <text evidence="5">Subunit of the peripheral V1 complex of vacuolar ATPase. Subunit C is necessary for the assembly of the catalytic sector of the enzyme and is likely to have a specific function in its catalytic activity. V-ATPase is responsible for acidifying a variety of intracellular compartments in eukaryotic cells.</text>
</comment>
<evidence type="ECO:0000313" key="11">
    <source>
        <dbReference type="Proteomes" id="UP001157418"/>
    </source>
</evidence>
<dbReference type="PANTHER" id="PTHR10137:SF0">
    <property type="entry name" value="V-TYPE PROTON ATPASE SUBUNIT C"/>
    <property type="match status" value="1"/>
</dbReference>
<keyword evidence="3 7" id="KW-0375">Hydrogen ion transport</keyword>
<dbReference type="GO" id="GO:0005840">
    <property type="term" value="C:ribosome"/>
    <property type="evidence" value="ECO:0007669"/>
    <property type="project" value="UniProtKB-KW"/>
</dbReference>
<dbReference type="HAMAP" id="MF_01368">
    <property type="entry name" value="Ribosomal_bL17"/>
    <property type="match status" value="1"/>
</dbReference>
<evidence type="ECO:0000256" key="5">
    <source>
        <dbReference type="ARBA" id="ARBA00025445"/>
    </source>
</evidence>
<evidence type="ECO:0000256" key="2">
    <source>
        <dbReference type="ARBA" id="ARBA00022448"/>
    </source>
</evidence>
<dbReference type="SUPFAM" id="SSF64263">
    <property type="entry name" value="Prokaryotic ribosomal protein L17"/>
    <property type="match status" value="1"/>
</dbReference>
<dbReference type="InterPro" id="IPR000456">
    <property type="entry name" value="Ribosomal_bL17"/>
</dbReference>
<dbReference type="GO" id="GO:1990904">
    <property type="term" value="C:ribonucleoprotein complex"/>
    <property type="evidence" value="ECO:0007669"/>
    <property type="project" value="UniProtKB-KW"/>
</dbReference>
<keyword evidence="2 7" id="KW-0813">Transport</keyword>
<evidence type="ECO:0000256" key="8">
    <source>
        <dbReference type="SAM" id="Coils"/>
    </source>
</evidence>
<dbReference type="InterPro" id="IPR036132">
    <property type="entry name" value="Vac_ATP_synth_c_sf"/>
</dbReference>
<feature type="region of interest" description="Disordered" evidence="9">
    <location>
        <begin position="143"/>
        <end position="168"/>
    </location>
</feature>
<sequence length="416" mass="47282">MHYYTKPTPAVIAEAAPPSRLSHWSNIMTKLRKLNRPTGHRISMLRTMVSQLVKHERIETTAAKAKEVRRLADNMVQLGKEGTLCAARRAAAFVRGDDVIHKLFTELAYRYKDRAGGYTRVLRTRIRVGDAAPMAHIEFIDRENELRQSKPPAPQPPQRPALDPWTRSQLSRSFAPPKDVRIAEYNNVRSQLNAINIKQTGSLAVCDLSNLVAPEDLVTSEHLVTLIAVVPKFSQKDWLSSYETLTTYVVPRSSKNLHEDNEYAIYTVTLFVRDADNFRTKARERGFQIRDFEYNSETQESRKQELEKLIEDQESLRNSLLNWCYTSYGEVFTSWMHFCVVRLFAESILRYGLPPSFLSVVLSPSVKSEKKVGSILETLCSSSNSTFWKTEDDGGMGSLGGDADTHPYVSFTINLI</sequence>
<dbReference type="Proteomes" id="UP001157418">
    <property type="component" value="Unassembled WGS sequence"/>
</dbReference>
<dbReference type="Gene3D" id="3.90.1030.10">
    <property type="entry name" value="Ribosomal protein L17"/>
    <property type="match status" value="1"/>
</dbReference>
<keyword evidence="4 7" id="KW-0406">Ion transport</keyword>
<evidence type="ECO:0000256" key="4">
    <source>
        <dbReference type="ARBA" id="ARBA00023065"/>
    </source>
</evidence>
<keyword evidence="6" id="KW-0689">Ribosomal protein</keyword>
<dbReference type="Gene3D" id="3.30.70.100">
    <property type="match status" value="1"/>
</dbReference>
<feature type="coiled-coil region" evidence="8">
    <location>
        <begin position="289"/>
        <end position="316"/>
    </location>
</feature>